<protein>
    <recommendedName>
        <fullName evidence="2">Uncharacterized protein YyaB-like PH domain-containing protein</fullName>
    </recommendedName>
</protein>
<sequence length="134" mass="14392">MATQVFPAKVSWWLFGPILAIITVSAGFNLYYGAPVGALVSLGAAAFMAYIVLGTRYTLTDGVLNIASGPFSWRVPVDSISRVQPTNNPLSSPAPSLDRLAINYNKYDTIMVSPRDKAAFVAALQQLNPTIQLS</sequence>
<feature type="transmembrane region" description="Helical" evidence="1">
    <location>
        <begin position="38"/>
        <end position="59"/>
    </location>
</feature>
<reference evidence="4" key="1">
    <citation type="journal article" date="2019" name="Int. J. Syst. Evol. Microbiol.">
        <title>The Global Catalogue of Microorganisms (GCM) 10K type strain sequencing project: providing services to taxonomists for standard genome sequencing and annotation.</title>
        <authorList>
            <consortium name="The Broad Institute Genomics Platform"/>
            <consortium name="The Broad Institute Genome Sequencing Center for Infectious Disease"/>
            <person name="Wu L."/>
            <person name="Ma J."/>
        </authorList>
    </citation>
    <scope>NUCLEOTIDE SEQUENCE [LARGE SCALE GENOMIC DNA]</scope>
    <source>
        <strain evidence="4">JCM 17924</strain>
    </source>
</reference>
<comment type="caution">
    <text evidence="3">The sequence shown here is derived from an EMBL/GenBank/DDBJ whole genome shotgun (WGS) entry which is preliminary data.</text>
</comment>
<dbReference type="InterPro" id="IPR009589">
    <property type="entry name" value="PH_YyaB-like"/>
</dbReference>
<keyword evidence="1" id="KW-0812">Transmembrane</keyword>
<proteinExistence type="predicted"/>
<evidence type="ECO:0000259" key="2">
    <source>
        <dbReference type="Pfam" id="PF06713"/>
    </source>
</evidence>
<dbReference type="Proteomes" id="UP001500454">
    <property type="component" value="Unassembled WGS sequence"/>
</dbReference>
<dbReference type="EMBL" id="BAABHA010000007">
    <property type="protein sequence ID" value="GAA4383326.1"/>
    <property type="molecule type" value="Genomic_DNA"/>
</dbReference>
<feature type="domain" description="Uncharacterized protein YyaB-like PH" evidence="2">
    <location>
        <begin position="55"/>
        <end position="128"/>
    </location>
</feature>
<dbReference type="RefSeq" id="WP_345224558.1">
    <property type="nucleotide sequence ID" value="NZ_BAABHA010000007.1"/>
</dbReference>
<keyword evidence="4" id="KW-1185">Reference proteome</keyword>
<evidence type="ECO:0000256" key="1">
    <source>
        <dbReference type="SAM" id="Phobius"/>
    </source>
</evidence>
<keyword evidence="1" id="KW-1133">Transmembrane helix</keyword>
<name>A0ABP8J1L5_9BACT</name>
<feature type="transmembrane region" description="Helical" evidence="1">
    <location>
        <begin position="12"/>
        <end position="32"/>
    </location>
</feature>
<dbReference type="Pfam" id="PF06713">
    <property type="entry name" value="bPH_4"/>
    <property type="match status" value="1"/>
</dbReference>
<evidence type="ECO:0000313" key="3">
    <source>
        <dbReference type="EMBL" id="GAA4383326.1"/>
    </source>
</evidence>
<accession>A0ABP8J1L5</accession>
<evidence type="ECO:0000313" key="4">
    <source>
        <dbReference type="Proteomes" id="UP001500454"/>
    </source>
</evidence>
<organism evidence="3 4">
    <name type="scientific">Hymenobacter koreensis</name>
    <dbReference type="NCBI Taxonomy" id="1084523"/>
    <lineage>
        <taxon>Bacteria</taxon>
        <taxon>Pseudomonadati</taxon>
        <taxon>Bacteroidota</taxon>
        <taxon>Cytophagia</taxon>
        <taxon>Cytophagales</taxon>
        <taxon>Hymenobacteraceae</taxon>
        <taxon>Hymenobacter</taxon>
    </lineage>
</organism>
<gene>
    <name evidence="3" type="ORF">GCM10023186_24380</name>
</gene>
<keyword evidence="1" id="KW-0472">Membrane</keyword>